<evidence type="ECO:0000259" key="1">
    <source>
        <dbReference type="Pfam" id="PF00582"/>
    </source>
</evidence>
<gene>
    <name evidence="2" type="ORF">SSEG_02214</name>
</gene>
<evidence type="ECO:0000313" key="2">
    <source>
        <dbReference type="EMBL" id="EDY55634.1"/>
    </source>
</evidence>
<dbReference type="SUPFAM" id="SSF52402">
    <property type="entry name" value="Adenine nucleotide alpha hydrolases-like"/>
    <property type="match status" value="1"/>
</dbReference>
<name>B5HS29_STRX2</name>
<feature type="domain" description="UspA" evidence="1">
    <location>
        <begin position="31"/>
        <end position="157"/>
    </location>
</feature>
<dbReference type="AlphaFoldDB" id="B5HS29"/>
<proteinExistence type="predicted"/>
<dbReference type="InterPro" id="IPR006016">
    <property type="entry name" value="UspA"/>
</dbReference>
<sequence>MGKSLREAGRIIRMAIVVWIAEGTWPACVDAARVHAPEEADIALLHVTGQEVAGVGHGAFAGLLGRGRAERDPGIQMEHLAADSARQLLQKAADRLDRPCTRIERTGRVEREVVAAAQGAGLLIVARDGDRSHLGPKSLGPTSRFVVDHAPCPVLLVWPEHAPGLSGIPPSPPPPPHHR</sequence>
<organism evidence="2 3">
    <name type="scientific">Streptomyces sviceus (strain ATCC 29083 / DSM 924 / JCM 4929 / NBRC 13980 / NCIMB 11184 / NRRL 5439 / UC 5370)</name>
    <dbReference type="NCBI Taxonomy" id="463191"/>
    <lineage>
        <taxon>Bacteria</taxon>
        <taxon>Bacillati</taxon>
        <taxon>Actinomycetota</taxon>
        <taxon>Actinomycetes</taxon>
        <taxon>Kitasatosporales</taxon>
        <taxon>Streptomycetaceae</taxon>
        <taxon>Streptomyces</taxon>
    </lineage>
</organism>
<protein>
    <recommendedName>
        <fullName evidence="1">UspA domain-containing protein</fullName>
    </recommendedName>
</protein>
<dbReference type="eggNOG" id="COG0589">
    <property type="taxonomic scope" value="Bacteria"/>
</dbReference>
<accession>B5HS29</accession>
<dbReference type="HOGENOM" id="CLU_1703201_0_0_11"/>
<keyword evidence="3" id="KW-1185">Reference proteome</keyword>
<dbReference type="Pfam" id="PF00582">
    <property type="entry name" value="Usp"/>
    <property type="match status" value="1"/>
</dbReference>
<evidence type="ECO:0000313" key="3">
    <source>
        <dbReference type="Proteomes" id="UP000002785"/>
    </source>
</evidence>
<dbReference type="CDD" id="cd00293">
    <property type="entry name" value="USP-like"/>
    <property type="match status" value="1"/>
</dbReference>
<dbReference type="Proteomes" id="UP000002785">
    <property type="component" value="Chromosome"/>
</dbReference>
<dbReference type="EMBL" id="CM000951">
    <property type="protein sequence ID" value="EDY55634.1"/>
    <property type="molecule type" value="Genomic_DNA"/>
</dbReference>
<dbReference type="Gene3D" id="3.40.50.12370">
    <property type="match status" value="1"/>
</dbReference>
<reference evidence="2" key="1">
    <citation type="submission" date="2009-10" db="EMBL/GenBank/DDBJ databases">
        <title>The genome sequence of Streptomyces sviceus strain ATCC 29083.</title>
        <authorList>
            <consortium name="The Broad Institute Genome Sequencing Platform"/>
            <consortium name="Broad Institute Microbial Sequencing Center"/>
            <person name="Fischbach M."/>
            <person name="Godfrey P."/>
            <person name="Ward D."/>
            <person name="Young S."/>
            <person name="Zeng Q."/>
            <person name="Koehrsen M."/>
            <person name="Alvarado L."/>
            <person name="Berlin A.M."/>
            <person name="Bochicchio J."/>
            <person name="Borenstein D."/>
            <person name="Chapman S.B."/>
            <person name="Chen Z."/>
            <person name="Engels R."/>
            <person name="Freedman E."/>
            <person name="Gellesch M."/>
            <person name="Goldberg J."/>
            <person name="Griggs A."/>
            <person name="Gujja S."/>
            <person name="Heilman E.R."/>
            <person name="Heiman D.I."/>
            <person name="Hepburn T.A."/>
            <person name="Howarth C."/>
            <person name="Jen D."/>
            <person name="Larson L."/>
            <person name="Lewis B."/>
            <person name="Mehta T."/>
            <person name="Park D."/>
            <person name="Pearson M."/>
            <person name="Richards J."/>
            <person name="Roberts A."/>
            <person name="Saif S."/>
            <person name="Shea T.D."/>
            <person name="Shenoy N."/>
            <person name="Sisk P."/>
            <person name="Stolte C."/>
            <person name="Sykes S.N."/>
            <person name="Thomson T."/>
            <person name="Walk T."/>
            <person name="White J."/>
            <person name="Yandava C."/>
            <person name="Straight P."/>
            <person name="Clardy J."/>
            <person name="Hung D."/>
            <person name="Kolter R."/>
            <person name="Mekalanos J."/>
            <person name="Walker S."/>
            <person name="Walsh C.T."/>
            <person name="Wieland-Brown L.C."/>
            <person name="Haas B."/>
            <person name="Nusbaum C."/>
            <person name="Birren B."/>
        </authorList>
    </citation>
    <scope>NUCLEOTIDE SEQUENCE [LARGE SCALE GENOMIC DNA]</scope>
    <source>
        <strain evidence="2">ATCC 29083</strain>
    </source>
</reference>